<dbReference type="Proteomes" id="UP000006911">
    <property type="component" value="Unassembled WGS sequence"/>
</dbReference>
<accession>D5GLW9</accession>
<dbReference type="KEGG" id="tml:GSTUM_00010451001"/>
<reference evidence="1 2" key="1">
    <citation type="journal article" date="2010" name="Nature">
        <title>Perigord black truffle genome uncovers evolutionary origins and mechanisms of symbiosis.</title>
        <authorList>
            <person name="Martin F."/>
            <person name="Kohler A."/>
            <person name="Murat C."/>
            <person name="Balestrini R."/>
            <person name="Coutinho P.M."/>
            <person name="Jaillon O."/>
            <person name="Montanini B."/>
            <person name="Morin E."/>
            <person name="Noel B."/>
            <person name="Percudani R."/>
            <person name="Porcel B."/>
            <person name="Rubini A."/>
            <person name="Amicucci A."/>
            <person name="Amselem J."/>
            <person name="Anthouard V."/>
            <person name="Arcioni S."/>
            <person name="Artiguenave F."/>
            <person name="Aury J.M."/>
            <person name="Ballario P."/>
            <person name="Bolchi A."/>
            <person name="Brenna A."/>
            <person name="Brun A."/>
            <person name="Buee M."/>
            <person name="Cantarel B."/>
            <person name="Chevalier G."/>
            <person name="Couloux A."/>
            <person name="Da Silva C."/>
            <person name="Denoeud F."/>
            <person name="Duplessis S."/>
            <person name="Ghignone S."/>
            <person name="Hilselberger B."/>
            <person name="Iotti M."/>
            <person name="Marcais B."/>
            <person name="Mello A."/>
            <person name="Miranda M."/>
            <person name="Pacioni G."/>
            <person name="Quesneville H."/>
            <person name="Riccioni C."/>
            <person name="Ruotolo R."/>
            <person name="Splivallo R."/>
            <person name="Stocchi V."/>
            <person name="Tisserant E."/>
            <person name="Viscomi A.R."/>
            <person name="Zambonelli A."/>
            <person name="Zampieri E."/>
            <person name="Henrissat B."/>
            <person name="Lebrun M.H."/>
            <person name="Paolocci F."/>
            <person name="Bonfante P."/>
            <person name="Ottonello S."/>
            <person name="Wincker P."/>
        </authorList>
    </citation>
    <scope>NUCLEOTIDE SEQUENCE [LARGE SCALE GENOMIC DNA]</scope>
    <source>
        <strain evidence="1 2">Mel28</strain>
    </source>
</reference>
<dbReference type="EMBL" id="FN430351">
    <property type="protein sequence ID" value="CAZ85536.1"/>
    <property type="molecule type" value="Genomic_DNA"/>
</dbReference>
<protein>
    <submittedName>
        <fullName evidence="1">(Perigord truffle) hypothetical protein</fullName>
    </submittedName>
</protein>
<gene>
    <name evidence="1" type="ORF">GSTUM_00010451001</name>
</gene>
<dbReference type="RefSeq" id="XP_002841345.1">
    <property type="nucleotide sequence ID" value="XM_002841299.1"/>
</dbReference>
<sequence length="88" mass="9844">MACADCRSNVTRIAMLPWSIRPGQLAIASYRAARQKKSVSALFIDRPIDQIDRQHRVSLVCHASQTLMGEWMECIPCLVPPRQASYGA</sequence>
<dbReference type="GeneID" id="9187316"/>
<dbReference type="HOGENOM" id="CLU_2470713_0_0_1"/>
<evidence type="ECO:0000313" key="1">
    <source>
        <dbReference type="EMBL" id="CAZ85536.1"/>
    </source>
</evidence>
<dbReference type="AlphaFoldDB" id="D5GLW9"/>
<dbReference type="InParanoid" id="D5GLW9"/>
<evidence type="ECO:0000313" key="2">
    <source>
        <dbReference type="Proteomes" id="UP000006911"/>
    </source>
</evidence>
<keyword evidence="2" id="KW-1185">Reference proteome</keyword>
<name>D5GLW9_TUBMM</name>
<organism evidence="1 2">
    <name type="scientific">Tuber melanosporum (strain Mel28)</name>
    <name type="common">Perigord black truffle</name>
    <dbReference type="NCBI Taxonomy" id="656061"/>
    <lineage>
        <taxon>Eukaryota</taxon>
        <taxon>Fungi</taxon>
        <taxon>Dikarya</taxon>
        <taxon>Ascomycota</taxon>
        <taxon>Pezizomycotina</taxon>
        <taxon>Pezizomycetes</taxon>
        <taxon>Pezizales</taxon>
        <taxon>Tuberaceae</taxon>
        <taxon>Tuber</taxon>
    </lineage>
</organism>
<proteinExistence type="predicted"/>